<evidence type="ECO:0000313" key="1">
    <source>
        <dbReference type="EMBL" id="KAH6651359.1"/>
    </source>
</evidence>
<evidence type="ECO:0000313" key="2">
    <source>
        <dbReference type="Proteomes" id="UP000724584"/>
    </source>
</evidence>
<accession>A0ACB7PR18</accession>
<organism evidence="1 2">
    <name type="scientific">Chaetomium tenue</name>
    <dbReference type="NCBI Taxonomy" id="1854479"/>
    <lineage>
        <taxon>Eukaryota</taxon>
        <taxon>Fungi</taxon>
        <taxon>Dikarya</taxon>
        <taxon>Ascomycota</taxon>
        <taxon>Pezizomycotina</taxon>
        <taxon>Sordariomycetes</taxon>
        <taxon>Sordariomycetidae</taxon>
        <taxon>Sordariales</taxon>
        <taxon>Chaetomiaceae</taxon>
        <taxon>Chaetomium</taxon>
    </lineage>
</organism>
<proteinExistence type="predicted"/>
<dbReference type="Proteomes" id="UP000724584">
    <property type="component" value="Unassembled WGS sequence"/>
</dbReference>
<gene>
    <name evidence="1" type="ORF">F5144DRAFT_639328</name>
</gene>
<name>A0ACB7PR18_9PEZI</name>
<comment type="caution">
    <text evidence="1">The sequence shown here is derived from an EMBL/GenBank/DDBJ whole genome shotgun (WGS) entry which is preliminary data.</text>
</comment>
<sequence>MAPLGITVDDLIRQTRDVARMIEGSKKKFNALLLNLCASRLVRDLSEMLESISTDFQAWRQAMKEKDGWHLIETTEDQARVTNLQQGITNMRESIEELKNQIEVVMNAFEQRNDTTYADGHTLILHSSVAGGTTFGSLWPFFDAPAATTAEAGLPRRFPRAHEFAHHPPALRAAHHYARHDMILFTLYCTVLPAYAGRGRC</sequence>
<keyword evidence="2" id="KW-1185">Reference proteome</keyword>
<reference evidence="1 2" key="1">
    <citation type="journal article" date="2021" name="Nat. Commun.">
        <title>Genetic determinants of endophytism in the Arabidopsis root mycobiome.</title>
        <authorList>
            <person name="Mesny F."/>
            <person name="Miyauchi S."/>
            <person name="Thiergart T."/>
            <person name="Pickel B."/>
            <person name="Atanasova L."/>
            <person name="Karlsson M."/>
            <person name="Huettel B."/>
            <person name="Barry K.W."/>
            <person name="Haridas S."/>
            <person name="Chen C."/>
            <person name="Bauer D."/>
            <person name="Andreopoulos W."/>
            <person name="Pangilinan J."/>
            <person name="LaButti K."/>
            <person name="Riley R."/>
            <person name="Lipzen A."/>
            <person name="Clum A."/>
            <person name="Drula E."/>
            <person name="Henrissat B."/>
            <person name="Kohler A."/>
            <person name="Grigoriev I.V."/>
            <person name="Martin F.M."/>
            <person name="Hacquard S."/>
        </authorList>
    </citation>
    <scope>NUCLEOTIDE SEQUENCE [LARGE SCALE GENOMIC DNA]</scope>
    <source>
        <strain evidence="1 2">MPI-SDFR-AT-0079</strain>
    </source>
</reference>
<protein>
    <submittedName>
        <fullName evidence="1">Uncharacterized protein</fullName>
    </submittedName>
</protein>
<dbReference type="EMBL" id="JAGIZQ010000001">
    <property type="protein sequence ID" value="KAH6651359.1"/>
    <property type="molecule type" value="Genomic_DNA"/>
</dbReference>